<organism evidence="1 2">
    <name type="scientific">Acetobacter garciniae</name>
    <dbReference type="NCBI Taxonomy" id="2817435"/>
    <lineage>
        <taxon>Bacteria</taxon>
        <taxon>Pseudomonadati</taxon>
        <taxon>Pseudomonadota</taxon>
        <taxon>Alphaproteobacteria</taxon>
        <taxon>Acetobacterales</taxon>
        <taxon>Acetobacteraceae</taxon>
        <taxon>Acetobacter</taxon>
    </lineage>
</organism>
<gene>
    <name evidence="1" type="ORF">J2D77_07575</name>
</gene>
<dbReference type="RefSeq" id="WP_207845617.1">
    <property type="nucleotide sequence ID" value="NZ_JAFVMH010000002.1"/>
</dbReference>
<proteinExistence type="predicted"/>
<dbReference type="EMBL" id="JAFVMH010000002">
    <property type="protein sequence ID" value="MBO1325004.1"/>
    <property type="molecule type" value="Genomic_DNA"/>
</dbReference>
<dbReference type="Gene3D" id="3.30.1360.120">
    <property type="entry name" value="Probable tRNA modification gtpase trme, domain 1"/>
    <property type="match status" value="1"/>
</dbReference>
<dbReference type="Proteomes" id="UP000664073">
    <property type="component" value="Unassembled WGS sequence"/>
</dbReference>
<accession>A0A939HNH7</accession>
<reference evidence="1" key="1">
    <citation type="submission" date="2021-03" db="EMBL/GenBank/DDBJ databases">
        <title>The complete genome sequence of Acetobacter sp. TBRC 12339.</title>
        <authorList>
            <person name="Charoenyingcharoen P."/>
            <person name="Yukphan P."/>
        </authorList>
    </citation>
    <scope>NUCLEOTIDE SEQUENCE</scope>
    <source>
        <strain evidence="1">TBRC 12339</strain>
    </source>
</reference>
<evidence type="ECO:0000313" key="2">
    <source>
        <dbReference type="Proteomes" id="UP000664073"/>
    </source>
</evidence>
<name>A0A939HNH7_9PROT</name>
<dbReference type="Pfam" id="PF04268">
    <property type="entry name" value="SoxG"/>
    <property type="match status" value="1"/>
</dbReference>
<protein>
    <submittedName>
        <fullName evidence="1">Sarcosine oxidase gamma subunit</fullName>
    </submittedName>
</protein>
<evidence type="ECO:0000313" key="1">
    <source>
        <dbReference type="EMBL" id="MBO1325004.1"/>
    </source>
</evidence>
<dbReference type="AlphaFoldDB" id="A0A939HNH7"/>
<dbReference type="SUPFAM" id="SSF103025">
    <property type="entry name" value="Folate-binding domain"/>
    <property type="match status" value="1"/>
</dbReference>
<comment type="caution">
    <text evidence="1">The sequence shown here is derived from an EMBL/GenBank/DDBJ whole genome shotgun (WGS) entry which is preliminary data.</text>
</comment>
<keyword evidence="2" id="KW-1185">Reference proteome</keyword>
<sequence length="176" mass="18951">MAESNMATLAGFSMQGGPALARWTFQGREAAQAAACKAVGCAVPELLRAVTQDGVSALRLGPYEILFLVEPEARARAEAAWTKALAGIPCSLVEVSARQDSLVLGGDRLEDILPCLSPLDFALEAFPIGMATRTLLDKADGVIWRKGEQDFHVEVWRSFLPYAASMLKNAAHDTQF</sequence>
<dbReference type="InterPro" id="IPR027266">
    <property type="entry name" value="TrmE/GcvT-like"/>
</dbReference>
<dbReference type="InterPro" id="IPR007375">
    <property type="entry name" value="SoxG"/>
</dbReference>
<dbReference type="Gene3D" id="3.30.70.1520">
    <property type="entry name" value="Heterotetrameric sarcosine oxidase"/>
    <property type="match status" value="1"/>
</dbReference>